<comment type="caution">
    <text evidence="5">The sequence shown here is derived from an EMBL/GenBank/DDBJ whole genome shotgun (WGS) entry which is preliminary data.</text>
</comment>
<sequence length="265" mass="29667">MQQALQIKEVSHVYVTEKEASLAIEKISLDIAAGEFVSLVGPSGCGKTTLLSIMAGLIPPTAGQVTLAGSPINGPHRGIGYMLQQDYLFPWRTIWRNATLGPELRKGVDTSAHFAYVQHLLQEMGLSHVRHLYPRQLSGGMRQRVALVRTLATKPDVLLLDEPFSALDYQTRLQLEDLVFETIRSRQKTAVLVTHDISEAIAMSDRVIILNANPGTIRREVVIPPLIRQTLPFHAREQAGFHELFHTIWQEFEAMKTERSRGESL</sequence>
<dbReference type="GO" id="GO:0005524">
    <property type="term" value="F:ATP binding"/>
    <property type="evidence" value="ECO:0007669"/>
    <property type="project" value="UniProtKB-KW"/>
</dbReference>
<evidence type="ECO:0000256" key="1">
    <source>
        <dbReference type="ARBA" id="ARBA00022448"/>
    </source>
</evidence>
<organism evidence="5 6">
    <name type="scientific">Marinicrinis sediminis</name>
    <dbReference type="NCBI Taxonomy" id="1652465"/>
    <lineage>
        <taxon>Bacteria</taxon>
        <taxon>Bacillati</taxon>
        <taxon>Bacillota</taxon>
        <taxon>Bacilli</taxon>
        <taxon>Bacillales</taxon>
        <taxon>Paenibacillaceae</taxon>
    </lineage>
</organism>
<protein>
    <submittedName>
        <fullName evidence="5">ABC transporter ATP-binding protein</fullName>
    </submittedName>
</protein>
<keyword evidence="3 5" id="KW-0067">ATP-binding</keyword>
<dbReference type="EMBL" id="JBHUMM010000005">
    <property type="protein sequence ID" value="MFD2670682.1"/>
    <property type="molecule type" value="Genomic_DNA"/>
</dbReference>
<dbReference type="PANTHER" id="PTHR42788:SF21">
    <property type="entry name" value="ABC TRANSPORTER ATP-BINDING PROTEIN"/>
    <property type="match status" value="1"/>
</dbReference>
<dbReference type="PROSITE" id="PS50893">
    <property type="entry name" value="ABC_TRANSPORTER_2"/>
    <property type="match status" value="1"/>
</dbReference>
<name>A0ABW5R6H4_9BACL</name>
<dbReference type="InterPro" id="IPR027417">
    <property type="entry name" value="P-loop_NTPase"/>
</dbReference>
<dbReference type="Gene3D" id="3.40.50.300">
    <property type="entry name" value="P-loop containing nucleotide triphosphate hydrolases"/>
    <property type="match status" value="1"/>
</dbReference>
<dbReference type="PROSITE" id="PS00211">
    <property type="entry name" value="ABC_TRANSPORTER_1"/>
    <property type="match status" value="1"/>
</dbReference>
<gene>
    <name evidence="5" type="ORF">ACFSUC_03545</name>
</gene>
<evidence type="ECO:0000256" key="3">
    <source>
        <dbReference type="ARBA" id="ARBA00022840"/>
    </source>
</evidence>
<evidence type="ECO:0000313" key="5">
    <source>
        <dbReference type="EMBL" id="MFD2670682.1"/>
    </source>
</evidence>
<proteinExistence type="predicted"/>
<reference evidence="6" key="1">
    <citation type="journal article" date="2019" name="Int. J. Syst. Evol. Microbiol.">
        <title>The Global Catalogue of Microorganisms (GCM) 10K type strain sequencing project: providing services to taxonomists for standard genome sequencing and annotation.</title>
        <authorList>
            <consortium name="The Broad Institute Genomics Platform"/>
            <consortium name="The Broad Institute Genome Sequencing Center for Infectious Disease"/>
            <person name="Wu L."/>
            <person name="Ma J."/>
        </authorList>
    </citation>
    <scope>NUCLEOTIDE SEQUENCE [LARGE SCALE GENOMIC DNA]</scope>
    <source>
        <strain evidence="6">KCTC 33676</strain>
    </source>
</reference>
<dbReference type="InterPro" id="IPR003439">
    <property type="entry name" value="ABC_transporter-like_ATP-bd"/>
</dbReference>
<dbReference type="InterPro" id="IPR050166">
    <property type="entry name" value="ABC_transporter_ATP-bind"/>
</dbReference>
<dbReference type="InterPro" id="IPR003593">
    <property type="entry name" value="AAA+_ATPase"/>
</dbReference>
<dbReference type="SUPFAM" id="SSF52540">
    <property type="entry name" value="P-loop containing nucleoside triphosphate hydrolases"/>
    <property type="match status" value="1"/>
</dbReference>
<keyword evidence="6" id="KW-1185">Reference proteome</keyword>
<dbReference type="PANTHER" id="PTHR42788">
    <property type="entry name" value="TAURINE IMPORT ATP-BINDING PROTEIN-RELATED"/>
    <property type="match status" value="1"/>
</dbReference>
<evidence type="ECO:0000259" key="4">
    <source>
        <dbReference type="PROSITE" id="PS50893"/>
    </source>
</evidence>
<evidence type="ECO:0000313" key="6">
    <source>
        <dbReference type="Proteomes" id="UP001597497"/>
    </source>
</evidence>
<dbReference type="CDD" id="cd03293">
    <property type="entry name" value="ABC_NrtD_SsuB_transporters"/>
    <property type="match status" value="1"/>
</dbReference>
<keyword evidence="1" id="KW-0813">Transport</keyword>
<dbReference type="SMART" id="SM00382">
    <property type="entry name" value="AAA"/>
    <property type="match status" value="1"/>
</dbReference>
<dbReference type="Proteomes" id="UP001597497">
    <property type="component" value="Unassembled WGS sequence"/>
</dbReference>
<dbReference type="RefSeq" id="WP_379928106.1">
    <property type="nucleotide sequence ID" value="NZ_JBHUMM010000005.1"/>
</dbReference>
<accession>A0ABW5R6H4</accession>
<dbReference type="InterPro" id="IPR017871">
    <property type="entry name" value="ABC_transporter-like_CS"/>
</dbReference>
<keyword evidence="2" id="KW-0547">Nucleotide-binding</keyword>
<evidence type="ECO:0000256" key="2">
    <source>
        <dbReference type="ARBA" id="ARBA00022741"/>
    </source>
</evidence>
<feature type="domain" description="ABC transporter" evidence="4">
    <location>
        <begin position="5"/>
        <end position="239"/>
    </location>
</feature>
<dbReference type="Pfam" id="PF00005">
    <property type="entry name" value="ABC_tran"/>
    <property type="match status" value="1"/>
</dbReference>